<dbReference type="Pfam" id="PF00072">
    <property type="entry name" value="Response_reg"/>
    <property type="match status" value="1"/>
</dbReference>
<dbReference type="PANTHER" id="PTHR43874">
    <property type="entry name" value="TWO-COMPONENT RESPONSE REGULATOR"/>
    <property type="match status" value="1"/>
</dbReference>
<keyword evidence="7 9" id="KW-0539">Nucleus</keyword>
<feature type="region of interest" description="Disordered" evidence="10">
    <location>
        <begin position="186"/>
        <end position="250"/>
    </location>
</feature>
<evidence type="ECO:0000256" key="7">
    <source>
        <dbReference type="ARBA" id="ARBA00023242"/>
    </source>
</evidence>
<feature type="region of interest" description="Disordered" evidence="10">
    <location>
        <begin position="706"/>
        <end position="748"/>
    </location>
</feature>
<dbReference type="PROSITE" id="PS51017">
    <property type="entry name" value="CCT"/>
    <property type="match status" value="1"/>
</dbReference>
<dbReference type="RefSeq" id="XP_048324048.2">
    <property type="nucleotide sequence ID" value="XM_048468091.2"/>
</dbReference>
<evidence type="ECO:0000256" key="9">
    <source>
        <dbReference type="PROSITE-ProRule" id="PRU00357"/>
    </source>
</evidence>
<evidence type="ECO:0000313" key="13">
    <source>
        <dbReference type="Proteomes" id="UP001652623"/>
    </source>
</evidence>
<dbReference type="InterPro" id="IPR045279">
    <property type="entry name" value="ARR-like"/>
</dbReference>
<feature type="region of interest" description="Disordered" evidence="10">
    <location>
        <begin position="1"/>
        <end position="26"/>
    </location>
</feature>
<feature type="domain" description="Response regulatory" evidence="11">
    <location>
        <begin position="64"/>
        <end position="182"/>
    </location>
</feature>
<evidence type="ECO:0000256" key="8">
    <source>
        <dbReference type="PROSITE-ProRule" id="PRU00169"/>
    </source>
</evidence>
<keyword evidence="13" id="KW-1185">Reference proteome</keyword>
<feature type="compositionally biased region" description="Polar residues" evidence="10">
    <location>
        <begin position="213"/>
        <end position="228"/>
    </location>
</feature>
<name>A0ABM3I9X3_ZIZJJ</name>
<evidence type="ECO:0000256" key="4">
    <source>
        <dbReference type="ARBA" id="ARBA00023015"/>
    </source>
</evidence>
<dbReference type="PROSITE" id="PS50110">
    <property type="entry name" value="RESPONSE_REGULATORY"/>
    <property type="match status" value="1"/>
</dbReference>
<dbReference type="InterPro" id="IPR001789">
    <property type="entry name" value="Sig_transdc_resp-reg_receiver"/>
</dbReference>
<evidence type="ECO:0000259" key="11">
    <source>
        <dbReference type="PROSITE" id="PS50110"/>
    </source>
</evidence>
<dbReference type="GeneID" id="107411166"/>
<evidence type="ECO:0000259" key="12">
    <source>
        <dbReference type="PROSITE" id="PS51017"/>
    </source>
</evidence>
<feature type="region of interest" description="Disordered" evidence="10">
    <location>
        <begin position="444"/>
        <end position="492"/>
    </location>
</feature>
<keyword evidence="6" id="KW-0804">Transcription</keyword>
<sequence>MCFEHKEVSNGVVGDKQRLESPEEDEARVNDVNQDVNNGFQILQPQSQGPVVRWDRFLPIRTLKVLLVENDDSTRHIVSALLRNCSYEVNAAANGLEAWRILEHPNNQTDIVLTEVVMPVLSGIGLLSKIMSHRTLKNIPVIMMSSHDSMGIVFKCLSKGAVDFLVKPVRKNELKILWQHVWRRCHSSSGSGSESGTQTRKSTKSKSNDESENYTSSSDENDNGSTGLSIRDGSDNGSGTQNSRAGQVDSPLQMSSGAMLADAPDSTCAQVIHPRPEKCSKRWVDSNEVKYCQEQDKQQDNVATGKDLEIGVSSNPDLRCENQQKKLAFPLTSKTQSKLPEVDSKPLEEGQLDLNIEKISSGGIVNCTKPHDEGRIFDVPNDILDISQIRASRDSGELPSLELTLKRSKGSGNVGNAVNDDCKVLRHSDLSAFSKYNTLSSANQTPTANVGSCSPFDNSSVAPNTGPMYDFPSHSNGTPTNQQSNGSNNEEAMASTNKYVVPKLEALNDKPEAISAFKSSESSAFEPVQSACLHLASQVITRNSDDAEDKPVETFRGSYQQVRVQHHHHHHHYYHHHVHNVKQQRDHDDLSLKNLAAAAQQCGSSNIFGGPIESQAGNCSINGSASGSNYGSNGHNGSSTLLNGGLTNVESDNGAAGNSGNGGISRRNSGNEVEENRVAQREAALTKFRQKRKERCFEKKVRYHSRKKLAEQRPRIRGQFVRQSDTSAGKECQSEDLISGDNSGESVQ</sequence>
<comment type="similarity">
    <text evidence="2">Belongs to the ARR-like family.</text>
</comment>
<comment type="caution">
    <text evidence="8">Lacks conserved residue(s) required for the propagation of feature annotation.</text>
</comment>
<dbReference type="Pfam" id="PF06203">
    <property type="entry name" value="CCT"/>
    <property type="match status" value="1"/>
</dbReference>
<dbReference type="SUPFAM" id="SSF52172">
    <property type="entry name" value="CheY-like"/>
    <property type="match status" value="1"/>
</dbReference>
<dbReference type="Proteomes" id="UP001652623">
    <property type="component" value="Chromosome 10"/>
</dbReference>
<feature type="compositionally biased region" description="Low complexity" evidence="10">
    <location>
        <begin position="187"/>
        <end position="196"/>
    </location>
</feature>
<evidence type="ECO:0000313" key="14">
    <source>
        <dbReference type="RefSeq" id="XP_048324048.2"/>
    </source>
</evidence>
<feature type="compositionally biased region" description="Polar residues" evidence="10">
    <location>
        <begin position="444"/>
        <end position="463"/>
    </location>
</feature>
<dbReference type="PANTHER" id="PTHR43874:SF117">
    <property type="entry name" value="TWO-COMPONENT RESPONSE REGULATOR-LIKE APRR3"/>
    <property type="match status" value="1"/>
</dbReference>
<protein>
    <submittedName>
        <fullName evidence="14">Two-component response regulator-like PRR73</fullName>
    </submittedName>
</protein>
<dbReference type="InterPro" id="IPR010402">
    <property type="entry name" value="CCT_domain"/>
</dbReference>
<organism evidence="13 14">
    <name type="scientific">Ziziphus jujuba</name>
    <name type="common">Chinese jujube</name>
    <name type="synonym">Ziziphus sativa</name>
    <dbReference type="NCBI Taxonomy" id="326968"/>
    <lineage>
        <taxon>Eukaryota</taxon>
        <taxon>Viridiplantae</taxon>
        <taxon>Streptophyta</taxon>
        <taxon>Embryophyta</taxon>
        <taxon>Tracheophyta</taxon>
        <taxon>Spermatophyta</taxon>
        <taxon>Magnoliopsida</taxon>
        <taxon>eudicotyledons</taxon>
        <taxon>Gunneridae</taxon>
        <taxon>Pentapetalae</taxon>
        <taxon>rosids</taxon>
        <taxon>fabids</taxon>
        <taxon>Rosales</taxon>
        <taxon>Rhamnaceae</taxon>
        <taxon>Paliureae</taxon>
        <taxon>Ziziphus</taxon>
    </lineage>
</organism>
<feature type="region of interest" description="Disordered" evidence="10">
    <location>
        <begin position="641"/>
        <end position="678"/>
    </location>
</feature>
<evidence type="ECO:0000256" key="3">
    <source>
        <dbReference type="ARBA" id="ARBA00023012"/>
    </source>
</evidence>
<dbReference type="InterPro" id="IPR011006">
    <property type="entry name" value="CheY-like_superfamily"/>
</dbReference>
<dbReference type="Gene3D" id="3.40.50.2300">
    <property type="match status" value="1"/>
</dbReference>
<evidence type="ECO:0000256" key="6">
    <source>
        <dbReference type="ARBA" id="ARBA00023163"/>
    </source>
</evidence>
<keyword evidence="3" id="KW-0902">Two-component regulatory system</keyword>
<evidence type="ECO:0000256" key="10">
    <source>
        <dbReference type="SAM" id="MobiDB-lite"/>
    </source>
</evidence>
<dbReference type="CDD" id="cd17582">
    <property type="entry name" value="psREC_PRR"/>
    <property type="match status" value="1"/>
</dbReference>
<feature type="compositionally biased region" description="Polar residues" evidence="10">
    <location>
        <begin position="235"/>
        <end position="250"/>
    </location>
</feature>
<feature type="compositionally biased region" description="Polar residues" evidence="10">
    <location>
        <begin position="473"/>
        <end position="492"/>
    </location>
</feature>
<dbReference type="SMART" id="SM00448">
    <property type="entry name" value="REC"/>
    <property type="match status" value="1"/>
</dbReference>
<proteinExistence type="inferred from homology"/>
<reference evidence="14" key="1">
    <citation type="submission" date="2025-08" db="UniProtKB">
        <authorList>
            <consortium name="RefSeq"/>
        </authorList>
    </citation>
    <scope>IDENTIFICATION</scope>
    <source>
        <tissue evidence="14">Seedling</tissue>
    </source>
</reference>
<gene>
    <name evidence="14" type="primary">LOC107411166</name>
</gene>
<evidence type="ECO:0000256" key="2">
    <source>
        <dbReference type="ARBA" id="ARBA00010330"/>
    </source>
</evidence>
<feature type="compositionally biased region" description="Polar residues" evidence="10">
    <location>
        <begin position="641"/>
        <end position="651"/>
    </location>
</feature>
<keyword evidence="4" id="KW-0805">Transcription regulation</keyword>
<comment type="subcellular location">
    <subcellularLocation>
        <location evidence="1 9">Nucleus</location>
    </subcellularLocation>
</comment>
<evidence type="ECO:0000256" key="5">
    <source>
        <dbReference type="ARBA" id="ARBA00023108"/>
    </source>
</evidence>
<accession>A0ABM3I9X3</accession>
<feature type="domain" description="CCT" evidence="12">
    <location>
        <begin position="681"/>
        <end position="723"/>
    </location>
</feature>
<evidence type="ECO:0000256" key="1">
    <source>
        <dbReference type="ARBA" id="ARBA00004123"/>
    </source>
</evidence>
<keyword evidence="5" id="KW-0090">Biological rhythms</keyword>